<dbReference type="SUPFAM" id="SSF53756">
    <property type="entry name" value="UDP-Glycosyltransferase/glycogen phosphorylase"/>
    <property type="match status" value="1"/>
</dbReference>
<organism evidence="2 3">
    <name type="scientific">Frankia torreyi</name>
    <dbReference type="NCBI Taxonomy" id="1856"/>
    <lineage>
        <taxon>Bacteria</taxon>
        <taxon>Bacillati</taxon>
        <taxon>Actinomycetota</taxon>
        <taxon>Actinomycetes</taxon>
        <taxon>Frankiales</taxon>
        <taxon>Frankiaceae</taxon>
        <taxon>Frankia</taxon>
    </lineage>
</organism>
<dbReference type="GO" id="GO:0005992">
    <property type="term" value="P:trehalose biosynthetic process"/>
    <property type="evidence" value="ECO:0007669"/>
    <property type="project" value="InterPro"/>
</dbReference>
<keyword evidence="3" id="KW-1185">Reference proteome</keyword>
<sequence>MSGHIRRNPRRMAAVWPAVGPGRPSEWPTLRSVQRMREAEQGTSGGPSPLGTARVLVASNRGPVAFVTGDSGELVLRRGAGGLVSGLGQAAVDAPPEALPMVWVCAALGDADRRAVRAAPAGRLDLAGHDTGGTAVRMLDVDRVVFDRAYNAVANRILWFIQHLLYAPASQPVFGPSFRRDWAAYEAYNAMFAEALAHEAAPGASVLIQDYHLTLVPGQLRRLRPDLRIGHFSHTPWAPPEYFRMLPDDVGEQILRGMLGADRLGFLTDAWADAFTECVRGLPGVRVERRSITVAPPAGATEAGHTVRIGVHPLGVDADELRDRADASDVAARAAELVELAEGRRLIVRVDRTELSKNIVRGLAAYRELLRTRPEWRGKVMHLVCAYPSRHDLPEYREYTAAVQRLAAEIEDEFATDTWLPLRLEITDDYPRSIAALSLAEVLVVNPIRDGMNLVAKEGPVVSRRDAVLVLSREAGACAEMGRAALVINPFDIQATAQALHAALTMPAADRRRRAGELAAVAGRLPPRVWFTDQLDALAADRPDAPVSRRDAR</sequence>
<evidence type="ECO:0000256" key="1">
    <source>
        <dbReference type="ARBA" id="ARBA00008799"/>
    </source>
</evidence>
<dbReference type="CDD" id="cd03788">
    <property type="entry name" value="GT20_TPS"/>
    <property type="match status" value="1"/>
</dbReference>
<dbReference type="EMBL" id="JYFN01000006">
    <property type="protein sequence ID" value="KJE24546.1"/>
    <property type="molecule type" value="Genomic_DNA"/>
</dbReference>
<name>A0A0D8BK83_9ACTN</name>
<dbReference type="GO" id="GO:0005829">
    <property type="term" value="C:cytosol"/>
    <property type="evidence" value="ECO:0007669"/>
    <property type="project" value="TreeGrafter"/>
</dbReference>
<dbReference type="GO" id="GO:0003825">
    <property type="term" value="F:alpha,alpha-trehalose-phosphate synthase (UDP-forming) activity"/>
    <property type="evidence" value="ECO:0007669"/>
    <property type="project" value="UniProtKB-EC"/>
</dbReference>
<reference evidence="2 3" key="2">
    <citation type="journal article" date="2016" name="Genome Announc.">
        <title>Permanent Draft Genome Sequences for Two Variants of Frankia sp. Strain CpI1, the First Frankia Strain Isolated from Root Nodules of Comptonia peregrina.</title>
        <authorList>
            <person name="Oshone R."/>
            <person name="Hurst S.G.IV."/>
            <person name="Abebe-Akele F."/>
            <person name="Simpson S."/>
            <person name="Morris K."/>
            <person name="Thomas W.K."/>
            <person name="Tisa L.S."/>
        </authorList>
    </citation>
    <scope>NUCLEOTIDE SEQUENCE [LARGE SCALE GENOMIC DNA]</scope>
    <source>
        <strain evidence="3">CpI1-S</strain>
    </source>
</reference>
<evidence type="ECO:0000313" key="3">
    <source>
        <dbReference type="Proteomes" id="UP000032545"/>
    </source>
</evidence>
<dbReference type="Gene3D" id="3.40.50.2000">
    <property type="entry name" value="Glycogen Phosphorylase B"/>
    <property type="match status" value="2"/>
</dbReference>
<dbReference type="AlphaFoldDB" id="A0A0D8BK83"/>
<dbReference type="PANTHER" id="PTHR10788:SF106">
    <property type="entry name" value="BCDNA.GH08860"/>
    <property type="match status" value="1"/>
</dbReference>
<gene>
    <name evidence="2" type="ORF">FF36_01279</name>
</gene>
<protein>
    <submittedName>
        <fullName evidence="2">Trehalose 6-phosphate synthase</fullName>
        <ecNumber evidence="2">2.4.1.15</ecNumber>
    </submittedName>
</protein>
<dbReference type="EC" id="2.4.1.15" evidence="2"/>
<keyword evidence="2" id="KW-0808">Transferase</keyword>
<evidence type="ECO:0000313" key="2">
    <source>
        <dbReference type="EMBL" id="KJE24546.1"/>
    </source>
</evidence>
<keyword evidence="2" id="KW-0328">Glycosyltransferase</keyword>
<dbReference type="GO" id="GO:0004805">
    <property type="term" value="F:trehalose-phosphatase activity"/>
    <property type="evidence" value="ECO:0007669"/>
    <property type="project" value="TreeGrafter"/>
</dbReference>
<dbReference type="Pfam" id="PF00982">
    <property type="entry name" value="Glyco_transf_20"/>
    <property type="match status" value="1"/>
</dbReference>
<dbReference type="PATRIC" id="fig|1502723.3.peg.5067"/>
<dbReference type="InterPro" id="IPR001830">
    <property type="entry name" value="Glyco_trans_20"/>
</dbReference>
<comment type="caution">
    <text evidence="2">The sequence shown here is derived from an EMBL/GenBank/DDBJ whole genome shotgun (WGS) entry which is preliminary data.</text>
</comment>
<accession>A0A0D8BK83</accession>
<dbReference type="PANTHER" id="PTHR10788">
    <property type="entry name" value="TREHALOSE-6-PHOSPHATE SYNTHASE"/>
    <property type="match status" value="1"/>
</dbReference>
<reference evidence="3" key="1">
    <citation type="submission" date="2015-02" db="EMBL/GenBank/DDBJ databases">
        <title>Draft Genome of Frankia sp. CpI1-S.</title>
        <authorList>
            <person name="Oshone R.T."/>
            <person name="Ngom M."/>
            <person name="Ghodhbane-Gtari F."/>
            <person name="Gtari M."/>
            <person name="Morris K."/>
            <person name="Thomas K."/>
            <person name="Sen A."/>
            <person name="Tisa L.S."/>
        </authorList>
    </citation>
    <scope>NUCLEOTIDE SEQUENCE [LARGE SCALE GENOMIC DNA]</scope>
    <source>
        <strain evidence="3">CpI1-S</strain>
    </source>
</reference>
<dbReference type="Proteomes" id="UP000032545">
    <property type="component" value="Unassembled WGS sequence"/>
</dbReference>
<comment type="similarity">
    <text evidence="1">Belongs to the glycosyltransferase 20 family.</text>
</comment>
<proteinExistence type="inferred from homology"/>